<dbReference type="PRINTS" id="PR00385">
    <property type="entry name" value="P450"/>
</dbReference>
<comment type="caution">
    <text evidence="8">The sequence shown here is derived from an EMBL/GenBank/DDBJ whole genome shotgun (WGS) entry which is preliminary data.</text>
</comment>
<name>A0A841C1I2_9ACTN</name>
<dbReference type="SUPFAM" id="SSF48264">
    <property type="entry name" value="Cytochrome P450"/>
    <property type="match status" value="1"/>
</dbReference>
<keyword evidence="4 7" id="KW-0560">Oxidoreductase</keyword>
<keyword evidence="2 7" id="KW-0349">Heme</keyword>
<dbReference type="PANTHER" id="PTHR46696:SF1">
    <property type="entry name" value="CYTOCHROME P450 YJIB-RELATED"/>
    <property type="match status" value="1"/>
</dbReference>
<dbReference type="Gene3D" id="1.10.630.10">
    <property type="entry name" value="Cytochrome P450"/>
    <property type="match status" value="1"/>
</dbReference>
<dbReference type="InterPro" id="IPR002397">
    <property type="entry name" value="Cyt_P450_B"/>
</dbReference>
<evidence type="ECO:0000256" key="4">
    <source>
        <dbReference type="ARBA" id="ARBA00023002"/>
    </source>
</evidence>
<evidence type="ECO:0000256" key="6">
    <source>
        <dbReference type="ARBA" id="ARBA00023033"/>
    </source>
</evidence>
<organism evidence="8 9">
    <name type="scientific">Allocatelliglobosispora scoriae</name>
    <dbReference type="NCBI Taxonomy" id="643052"/>
    <lineage>
        <taxon>Bacteria</taxon>
        <taxon>Bacillati</taxon>
        <taxon>Actinomycetota</taxon>
        <taxon>Actinomycetes</taxon>
        <taxon>Micromonosporales</taxon>
        <taxon>Micromonosporaceae</taxon>
        <taxon>Allocatelliglobosispora</taxon>
    </lineage>
</organism>
<comment type="similarity">
    <text evidence="1 7">Belongs to the cytochrome P450 family.</text>
</comment>
<reference evidence="8 9" key="1">
    <citation type="submission" date="2020-08" db="EMBL/GenBank/DDBJ databases">
        <title>Sequencing the genomes of 1000 actinobacteria strains.</title>
        <authorList>
            <person name="Klenk H.-P."/>
        </authorList>
    </citation>
    <scope>NUCLEOTIDE SEQUENCE [LARGE SCALE GENOMIC DNA]</scope>
    <source>
        <strain evidence="8 9">DSM 45362</strain>
    </source>
</reference>
<keyword evidence="6 7" id="KW-0503">Monooxygenase</keyword>
<protein>
    <submittedName>
        <fullName evidence="8">Cytochrome P450</fullName>
    </submittedName>
</protein>
<dbReference type="RefSeq" id="WP_184845030.1">
    <property type="nucleotide sequence ID" value="NZ_JACHMN010000003.1"/>
</dbReference>
<dbReference type="InterPro" id="IPR036396">
    <property type="entry name" value="Cyt_P450_sf"/>
</dbReference>
<dbReference type="InterPro" id="IPR001128">
    <property type="entry name" value="Cyt_P450"/>
</dbReference>
<dbReference type="FunFam" id="1.10.630.10:FF:000018">
    <property type="entry name" value="Cytochrome P450 monooxygenase"/>
    <property type="match status" value="1"/>
</dbReference>
<proteinExistence type="inferred from homology"/>
<evidence type="ECO:0000256" key="3">
    <source>
        <dbReference type="ARBA" id="ARBA00022723"/>
    </source>
</evidence>
<evidence type="ECO:0000256" key="1">
    <source>
        <dbReference type="ARBA" id="ARBA00010617"/>
    </source>
</evidence>
<dbReference type="GO" id="GO:0020037">
    <property type="term" value="F:heme binding"/>
    <property type="evidence" value="ECO:0007669"/>
    <property type="project" value="InterPro"/>
</dbReference>
<dbReference type="AlphaFoldDB" id="A0A841C1I2"/>
<dbReference type="PANTHER" id="PTHR46696">
    <property type="entry name" value="P450, PUTATIVE (EUROFUNG)-RELATED"/>
    <property type="match status" value="1"/>
</dbReference>
<evidence type="ECO:0000256" key="5">
    <source>
        <dbReference type="ARBA" id="ARBA00023004"/>
    </source>
</evidence>
<dbReference type="GO" id="GO:0017000">
    <property type="term" value="P:antibiotic biosynthetic process"/>
    <property type="evidence" value="ECO:0007669"/>
    <property type="project" value="UniProtKB-ARBA"/>
</dbReference>
<dbReference type="PRINTS" id="PR00359">
    <property type="entry name" value="BP450"/>
</dbReference>
<dbReference type="Proteomes" id="UP000587527">
    <property type="component" value="Unassembled WGS sequence"/>
</dbReference>
<accession>A0A841C1I2</accession>
<dbReference type="GO" id="GO:0005506">
    <property type="term" value="F:iron ion binding"/>
    <property type="evidence" value="ECO:0007669"/>
    <property type="project" value="InterPro"/>
</dbReference>
<keyword evidence="5 7" id="KW-0408">Iron</keyword>
<dbReference type="CDD" id="cd11029">
    <property type="entry name" value="CYP107-like"/>
    <property type="match status" value="1"/>
</dbReference>
<keyword evidence="9" id="KW-1185">Reference proteome</keyword>
<sequence>MSQHESSRVALATEVFGNPAALFTALGSRSPLHRVTLPDGQAAVMVTGNREAREALNDPRLVRSIEAAAPELRMFHPLAHDEYKMPQHMLFADPPNHARLRRLVSKAFTRPRVKEMRARVQEITDELIDVIAPKGSADLVPTLTQPLSVAVISEMLGVPAQDRAEFAHHATLMTGINAFSDFAAVIAANQWLDASLTELAARRRVEPADDLLSAMVAAQVDDDQLTDLEVKSNALLLLIAGFETTMNLIANGIVALLTHPEALAALRADPSLMPNAVDEMLRYDPPGSTVTYYYAAERTEIAGFAIEPGEQVVISVAAANHDPAVFTDPSRFDIHRNTGQMLSFSHGIHFCLGAPLARLEAEVAFTTVLRRLPDLALAVPVQELTWNQSYHLHRMDALPVTFTV</sequence>
<dbReference type="Pfam" id="PF00067">
    <property type="entry name" value="p450"/>
    <property type="match status" value="2"/>
</dbReference>
<gene>
    <name evidence="8" type="ORF">F4553_007042</name>
</gene>
<dbReference type="GO" id="GO:0004497">
    <property type="term" value="F:monooxygenase activity"/>
    <property type="evidence" value="ECO:0007669"/>
    <property type="project" value="UniProtKB-KW"/>
</dbReference>
<keyword evidence="3 7" id="KW-0479">Metal-binding</keyword>
<evidence type="ECO:0000313" key="8">
    <source>
        <dbReference type="EMBL" id="MBB5873608.1"/>
    </source>
</evidence>
<evidence type="ECO:0000313" key="9">
    <source>
        <dbReference type="Proteomes" id="UP000587527"/>
    </source>
</evidence>
<dbReference type="EMBL" id="JACHMN010000003">
    <property type="protein sequence ID" value="MBB5873608.1"/>
    <property type="molecule type" value="Genomic_DNA"/>
</dbReference>
<evidence type="ECO:0000256" key="7">
    <source>
        <dbReference type="RuleBase" id="RU000461"/>
    </source>
</evidence>
<dbReference type="GO" id="GO:0016705">
    <property type="term" value="F:oxidoreductase activity, acting on paired donors, with incorporation or reduction of molecular oxygen"/>
    <property type="evidence" value="ECO:0007669"/>
    <property type="project" value="InterPro"/>
</dbReference>
<dbReference type="PROSITE" id="PS00086">
    <property type="entry name" value="CYTOCHROME_P450"/>
    <property type="match status" value="1"/>
</dbReference>
<dbReference type="InterPro" id="IPR017972">
    <property type="entry name" value="Cyt_P450_CS"/>
</dbReference>
<evidence type="ECO:0000256" key="2">
    <source>
        <dbReference type="ARBA" id="ARBA00022617"/>
    </source>
</evidence>